<keyword evidence="3" id="KW-1185">Reference proteome</keyword>
<name>A0A9P4J680_9PEZI</name>
<organism evidence="2 3">
    <name type="scientific">Myriangium duriaei CBS 260.36</name>
    <dbReference type="NCBI Taxonomy" id="1168546"/>
    <lineage>
        <taxon>Eukaryota</taxon>
        <taxon>Fungi</taxon>
        <taxon>Dikarya</taxon>
        <taxon>Ascomycota</taxon>
        <taxon>Pezizomycotina</taxon>
        <taxon>Dothideomycetes</taxon>
        <taxon>Dothideomycetidae</taxon>
        <taxon>Myriangiales</taxon>
        <taxon>Myriangiaceae</taxon>
        <taxon>Myriangium</taxon>
    </lineage>
</organism>
<feature type="chain" id="PRO_5040477056" evidence="1">
    <location>
        <begin position="24"/>
        <end position="579"/>
    </location>
</feature>
<dbReference type="InterPro" id="IPR037460">
    <property type="entry name" value="SEST-like"/>
</dbReference>
<gene>
    <name evidence="2" type="ORF">K461DRAFT_266192</name>
</gene>
<dbReference type="PANTHER" id="PTHR37981:SF1">
    <property type="entry name" value="SGNH HYDROLASE-TYPE ESTERASE DOMAIN-CONTAINING PROTEIN"/>
    <property type="match status" value="1"/>
</dbReference>
<dbReference type="Gene3D" id="3.40.50.1110">
    <property type="entry name" value="SGNH hydrolase"/>
    <property type="match status" value="1"/>
</dbReference>
<reference evidence="2" key="1">
    <citation type="journal article" date="2020" name="Stud. Mycol.">
        <title>101 Dothideomycetes genomes: a test case for predicting lifestyles and emergence of pathogens.</title>
        <authorList>
            <person name="Haridas S."/>
            <person name="Albert R."/>
            <person name="Binder M."/>
            <person name="Bloem J."/>
            <person name="Labutti K."/>
            <person name="Salamov A."/>
            <person name="Andreopoulos B."/>
            <person name="Baker S."/>
            <person name="Barry K."/>
            <person name="Bills G."/>
            <person name="Bluhm B."/>
            <person name="Cannon C."/>
            <person name="Castanera R."/>
            <person name="Culley D."/>
            <person name="Daum C."/>
            <person name="Ezra D."/>
            <person name="Gonzalez J."/>
            <person name="Henrissat B."/>
            <person name="Kuo A."/>
            <person name="Liang C."/>
            <person name="Lipzen A."/>
            <person name="Lutzoni F."/>
            <person name="Magnuson J."/>
            <person name="Mondo S."/>
            <person name="Nolan M."/>
            <person name="Ohm R."/>
            <person name="Pangilinan J."/>
            <person name="Park H.-J."/>
            <person name="Ramirez L."/>
            <person name="Alfaro M."/>
            <person name="Sun H."/>
            <person name="Tritt A."/>
            <person name="Yoshinaga Y."/>
            <person name="Zwiers L.-H."/>
            <person name="Turgeon B."/>
            <person name="Goodwin S."/>
            <person name="Spatafora J."/>
            <person name="Crous P."/>
            <person name="Grigoriev I."/>
        </authorList>
    </citation>
    <scope>NUCLEOTIDE SEQUENCE</scope>
    <source>
        <strain evidence="2">CBS 260.36</strain>
    </source>
</reference>
<sequence length="579" mass="63640">MNTCKVLFSLALSFFVYLPLVVGNAIPLQRRAPSFEWTAWGDSYASGVGAGNYLGGRRCLRYDQAYPFWIQGDPAGLLPGQGGKLNNVVCSGAKAEQVEAYQLYDVDQTWGEPSWQYYPRPSAGRPAMGTLSIGGDDIDFPGILNNCIVESFPFPLSTGFTNRTCDEQRALTWSLLCQNGDKDTPNAALVAKIDSAIKKIVHYGQSTRPDNIFRLYVTGYGQFFNDADPGCNTVTFARKANPVPDGVAHVLMTTDLRQDFNLMSITLNAAIKQAVSQNSASNVKFIDIDNMLAGHRFCEPGVHEPDQSNPNLWFFHYPYNVNDQGDNTNNPTITYLNSVAAANVNTLAWDRSTTLWTDYLDAFWGDVNETALLQTVGATSEDDTNADDVWEDTIGYRAKIFHPQIPFHEAIYREIMQQYIADVGAASAPSSTASATPTPTPTPAYATGTCCFHLNEWENCDFESDDLFANITVVDNNKNVIYQTPAIYFANDGLGDPINDANGTSVQGPLPFPMFVTGEHENDYVQFRYGDLSWTSRTTDGPATCSSGGWNPRDGPACDDISGSDYQPAENQMDCCFPC</sequence>
<dbReference type="GO" id="GO:0006629">
    <property type="term" value="P:lipid metabolic process"/>
    <property type="evidence" value="ECO:0007669"/>
    <property type="project" value="TreeGrafter"/>
</dbReference>
<accession>A0A9P4J680</accession>
<evidence type="ECO:0000256" key="1">
    <source>
        <dbReference type="SAM" id="SignalP"/>
    </source>
</evidence>
<dbReference type="SUPFAM" id="SSF52266">
    <property type="entry name" value="SGNH hydrolase"/>
    <property type="match status" value="1"/>
</dbReference>
<dbReference type="GO" id="GO:0016788">
    <property type="term" value="F:hydrolase activity, acting on ester bonds"/>
    <property type="evidence" value="ECO:0007669"/>
    <property type="project" value="InterPro"/>
</dbReference>
<dbReference type="CDD" id="cd01823">
    <property type="entry name" value="SEST_like"/>
    <property type="match status" value="1"/>
</dbReference>
<dbReference type="AlphaFoldDB" id="A0A9P4J680"/>
<dbReference type="InterPro" id="IPR036514">
    <property type="entry name" value="SGNH_hydro_sf"/>
</dbReference>
<comment type="caution">
    <text evidence="2">The sequence shown here is derived from an EMBL/GenBank/DDBJ whole genome shotgun (WGS) entry which is preliminary data.</text>
</comment>
<dbReference type="PANTHER" id="PTHR37981">
    <property type="entry name" value="LIPASE 2"/>
    <property type="match status" value="1"/>
</dbReference>
<proteinExistence type="predicted"/>
<evidence type="ECO:0000313" key="2">
    <source>
        <dbReference type="EMBL" id="KAF2154835.1"/>
    </source>
</evidence>
<dbReference type="OrthoDB" id="21678at2759"/>
<dbReference type="EMBL" id="ML996083">
    <property type="protein sequence ID" value="KAF2154835.1"/>
    <property type="molecule type" value="Genomic_DNA"/>
</dbReference>
<protein>
    <submittedName>
        <fullName evidence="2">Esterase family protein</fullName>
    </submittedName>
</protein>
<keyword evidence="1" id="KW-0732">Signal</keyword>
<feature type="signal peptide" evidence="1">
    <location>
        <begin position="1"/>
        <end position="23"/>
    </location>
</feature>
<dbReference type="Proteomes" id="UP000799439">
    <property type="component" value="Unassembled WGS sequence"/>
</dbReference>
<evidence type="ECO:0000313" key="3">
    <source>
        <dbReference type="Proteomes" id="UP000799439"/>
    </source>
</evidence>